<dbReference type="SUPFAM" id="SSF53098">
    <property type="entry name" value="Ribonuclease H-like"/>
    <property type="match status" value="1"/>
</dbReference>
<dbReference type="EMBL" id="GGMR01017599">
    <property type="protein sequence ID" value="MBY30218.1"/>
    <property type="molecule type" value="Transcribed_RNA"/>
</dbReference>
<sequence length="125" mass="14726">MHTQYKEFRFVDSKIVLTKSNITLDCTIKSLNYLNKKEVILNELGQIKNYFSDSEKTELPTDVLQFWNYMYELKNFNDCGIFKNIAELALNVLCLPHGNANFERIFSMMADINTKKKKPTYTKYC</sequence>
<protein>
    <recommendedName>
        <fullName evidence="2">HAT C-terminal dimerisation domain-containing protein</fullName>
    </recommendedName>
</protein>
<reference evidence="1" key="1">
    <citation type="submission" date="2018-04" db="EMBL/GenBank/DDBJ databases">
        <title>Transcriptome of Schizaphis graminum biotype I.</title>
        <authorList>
            <person name="Scully E.D."/>
            <person name="Geib S.M."/>
            <person name="Palmer N.A."/>
            <person name="Koch K."/>
            <person name="Bradshaw J."/>
            <person name="Heng-Moss T."/>
            <person name="Sarath G."/>
        </authorList>
    </citation>
    <scope>NUCLEOTIDE SEQUENCE</scope>
</reference>
<evidence type="ECO:0000313" key="1">
    <source>
        <dbReference type="EMBL" id="MBY30218.1"/>
    </source>
</evidence>
<accession>A0A2S2PLQ8</accession>
<organism evidence="1">
    <name type="scientific">Schizaphis graminum</name>
    <name type="common">Green bug aphid</name>
    <dbReference type="NCBI Taxonomy" id="13262"/>
    <lineage>
        <taxon>Eukaryota</taxon>
        <taxon>Metazoa</taxon>
        <taxon>Ecdysozoa</taxon>
        <taxon>Arthropoda</taxon>
        <taxon>Hexapoda</taxon>
        <taxon>Insecta</taxon>
        <taxon>Pterygota</taxon>
        <taxon>Neoptera</taxon>
        <taxon>Paraneoptera</taxon>
        <taxon>Hemiptera</taxon>
        <taxon>Sternorrhyncha</taxon>
        <taxon>Aphidomorpha</taxon>
        <taxon>Aphidoidea</taxon>
        <taxon>Aphididae</taxon>
        <taxon>Aphidini</taxon>
        <taxon>Schizaphis</taxon>
    </lineage>
</organism>
<proteinExistence type="predicted"/>
<dbReference type="AlphaFoldDB" id="A0A2S2PLQ8"/>
<dbReference type="InterPro" id="IPR012337">
    <property type="entry name" value="RNaseH-like_sf"/>
</dbReference>
<name>A0A2S2PLQ8_SCHGA</name>
<gene>
    <name evidence="1" type="ORF">g.44216</name>
</gene>
<evidence type="ECO:0008006" key="2">
    <source>
        <dbReference type="Google" id="ProtNLM"/>
    </source>
</evidence>